<comment type="similarity">
    <text evidence="2">Belongs to the glycosyl hydrolase 20 family.</text>
</comment>
<dbReference type="SUPFAM" id="SSF55545">
    <property type="entry name" value="beta-N-acetylhexosaminidase-like domain"/>
    <property type="match status" value="1"/>
</dbReference>
<dbReference type="GO" id="GO:0016020">
    <property type="term" value="C:membrane"/>
    <property type="evidence" value="ECO:0007669"/>
    <property type="project" value="TreeGrafter"/>
</dbReference>
<evidence type="ECO:0000256" key="2">
    <source>
        <dbReference type="ARBA" id="ARBA00006285"/>
    </source>
</evidence>
<keyword evidence="4 7" id="KW-0378">Hydrolase</keyword>
<organism evidence="7 8">
    <name type="scientific">Blautia liquoris</name>
    <dbReference type="NCBI Taxonomy" id="2779518"/>
    <lineage>
        <taxon>Bacteria</taxon>
        <taxon>Bacillati</taxon>
        <taxon>Bacillota</taxon>
        <taxon>Clostridia</taxon>
        <taxon>Lachnospirales</taxon>
        <taxon>Lachnospiraceae</taxon>
        <taxon>Blautia</taxon>
    </lineage>
</organism>
<dbReference type="AlphaFoldDB" id="A0A7M2RGQ4"/>
<dbReference type="EMBL" id="CP063304">
    <property type="protein sequence ID" value="QOV18727.1"/>
    <property type="molecule type" value="Genomic_DNA"/>
</dbReference>
<proteinExistence type="inferred from homology"/>
<gene>
    <name evidence="7" type="ORF">INP51_12030</name>
</gene>
<dbReference type="KEGG" id="bliq:INP51_12030"/>
<reference evidence="7 8" key="1">
    <citation type="submission" date="2020-10" db="EMBL/GenBank/DDBJ databases">
        <title>Blautia liquoris sp.nov., isolated from the mud in a fermentation cellar used for the production of Chinese strong-flavoured liquor.</title>
        <authorList>
            <person name="Lu L."/>
        </authorList>
    </citation>
    <scope>NUCLEOTIDE SEQUENCE [LARGE SCALE GENOMIC DNA]</scope>
    <source>
        <strain evidence="7 8">LZLJ-3</strain>
    </source>
</reference>
<accession>A0A7M2RGQ4</accession>
<dbReference type="InterPro" id="IPR015883">
    <property type="entry name" value="Glyco_hydro_20_cat"/>
</dbReference>
<dbReference type="PANTHER" id="PTHR22600:SF57">
    <property type="entry name" value="BETA-N-ACETYLHEXOSAMINIDASE"/>
    <property type="match status" value="1"/>
</dbReference>
<feature type="active site" description="Proton donor" evidence="5">
    <location>
        <position position="274"/>
    </location>
</feature>
<keyword evidence="8" id="KW-1185">Reference proteome</keyword>
<dbReference type="PANTHER" id="PTHR22600">
    <property type="entry name" value="BETA-HEXOSAMINIDASE"/>
    <property type="match status" value="1"/>
</dbReference>
<dbReference type="InterPro" id="IPR025705">
    <property type="entry name" value="Beta_hexosaminidase_sua/sub"/>
</dbReference>
<dbReference type="SUPFAM" id="SSF51445">
    <property type="entry name" value="(Trans)glycosidases"/>
    <property type="match status" value="1"/>
</dbReference>
<dbReference type="InterPro" id="IPR029018">
    <property type="entry name" value="Hex-like_dom2"/>
</dbReference>
<dbReference type="PRINTS" id="PR00738">
    <property type="entry name" value="GLHYDRLASE20"/>
</dbReference>
<evidence type="ECO:0000313" key="8">
    <source>
        <dbReference type="Proteomes" id="UP000593601"/>
    </source>
</evidence>
<evidence type="ECO:0000256" key="5">
    <source>
        <dbReference type="PIRSR" id="PIRSR625705-1"/>
    </source>
</evidence>
<evidence type="ECO:0000256" key="1">
    <source>
        <dbReference type="ARBA" id="ARBA00001231"/>
    </source>
</evidence>
<evidence type="ECO:0000313" key="7">
    <source>
        <dbReference type="EMBL" id="QOV18727.1"/>
    </source>
</evidence>
<dbReference type="Gene3D" id="3.30.379.10">
    <property type="entry name" value="Chitobiase/beta-hexosaminidase domain 2-like"/>
    <property type="match status" value="1"/>
</dbReference>
<dbReference type="EC" id="3.2.1.52" evidence="3"/>
<dbReference type="InterPro" id="IPR017853">
    <property type="entry name" value="GH"/>
</dbReference>
<dbReference type="GO" id="GO:0004563">
    <property type="term" value="F:beta-N-acetylhexosaminidase activity"/>
    <property type="evidence" value="ECO:0007669"/>
    <property type="project" value="UniProtKB-EC"/>
</dbReference>
<evidence type="ECO:0000256" key="4">
    <source>
        <dbReference type="ARBA" id="ARBA00022801"/>
    </source>
</evidence>
<feature type="domain" description="Glycoside hydrolase family 20 catalytic" evidence="6">
    <location>
        <begin position="124"/>
        <end position="366"/>
    </location>
</feature>
<comment type="catalytic activity">
    <reaction evidence="1">
        <text>Hydrolysis of terminal non-reducing N-acetyl-D-hexosamine residues in N-acetyl-beta-D-hexosaminides.</text>
        <dbReference type="EC" id="3.2.1.52"/>
    </reaction>
</comment>
<dbReference type="Pfam" id="PF00728">
    <property type="entry name" value="Glyco_hydro_20"/>
    <property type="match status" value="1"/>
</dbReference>
<name>A0A7M2RGQ4_9FIRM</name>
<dbReference type="RefSeq" id="WP_193735089.1">
    <property type="nucleotide sequence ID" value="NZ_CP063304.1"/>
</dbReference>
<dbReference type="GO" id="GO:0005975">
    <property type="term" value="P:carbohydrate metabolic process"/>
    <property type="evidence" value="ECO:0007669"/>
    <property type="project" value="InterPro"/>
</dbReference>
<protein>
    <recommendedName>
        <fullName evidence="3">beta-N-acetylhexosaminidase</fullName>
        <ecNumber evidence="3">3.2.1.52</ecNumber>
    </recommendedName>
</protein>
<sequence>MYRIYPEPIQLNIKSGFLFPAGKFHVKMDPSLSNQCADAGYIFEADLHSLCSSDSCHEYDFSITKETIHPEEYRVSICETGFFLFVGSAAGLFYAMHALKQLSLQCNRSFPFLEIIDRPALDLRGIILDIGRDKVPSMQTLYSLLDKCAAMRINHVELYMEGYCYSYHNYPYLFTDDTPVTPEEFQALDAYARSRFIDLVPSQNTLGHMEQWLAAPQLNSLAECEDGFLFENLYWRPPMTLNTRDEKSLDFVTDMLDDLLANFSSYYVNVNMDEPFELGKGKNREFTENYGISKLYLDYVQDIHQYCCSKGKHMMMWGDQVLENPDSVSSLPKDIMLLDWIYEGDAHFEEHAKLMLSTGLSYCLCPGTSSWGSITGRSDNMIKNIRDAVHCSIKYGAKGIILTDWGDLGHWQYLSSSYPAFCLAGLYSWSGNDASEETAAWFCNNYIYGDRSGNAYRLAYDLGNYYYYEHAPLYNTTLSFAVMSSKYSFDSFEEFDSKIQRLLTLSSKIADTNHIPPKKPVIHMDYMGLQKYLNQLEEKISCLSLDCSEGSLIIEEMKNGIRMIRHGSMLYYSLTEHRKEPELLKSDLKSLSSQLDALLKIHYKLWIARNRSGGFSKSISHMLHLLKFYQREIKELSFSD</sequence>
<dbReference type="Gene3D" id="3.20.20.80">
    <property type="entry name" value="Glycosidases"/>
    <property type="match status" value="1"/>
</dbReference>
<dbReference type="Proteomes" id="UP000593601">
    <property type="component" value="Chromosome"/>
</dbReference>
<evidence type="ECO:0000259" key="6">
    <source>
        <dbReference type="Pfam" id="PF00728"/>
    </source>
</evidence>
<evidence type="ECO:0000256" key="3">
    <source>
        <dbReference type="ARBA" id="ARBA00012663"/>
    </source>
</evidence>
<dbReference type="GO" id="GO:0030203">
    <property type="term" value="P:glycosaminoglycan metabolic process"/>
    <property type="evidence" value="ECO:0007669"/>
    <property type="project" value="TreeGrafter"/>
</dbReference>